<dbReference type="Gene3D" id="2.40.128.110">
    <property type="entry name" value="Lipid/polyisoprenoid-binding, YceI-like"/>
    <property type="match status" value="1"/>
</dbReference>
<dbReference type="PANTHER" id="PTHR34406:SF1">
    <property type="entry name" value="PROTEIN YCEI"/>
    <property type="match status" value="1"/>
</dbReference>
<accession>A0A9Y2NDZ4</accession>
<keyword evidence="4" id="KW-1185">Reference proteome</keyword>
<dbReference type="SMART" id="SM00867">
    <property type="entry name" value="YceI"/>
    <property type="match status" value="1"/>
</dbReference>
<dbReference type="RefSeq" id="WP_285998650.1">
    <property type="nucleotide sequence ID" value="NZ_CP127295.1"/>
</dbReference>
<reference evidence="3 4" key="1">
    <citation type="submission" date="2023-06" db="EMBL/GenBank/DDBJ databases">
        <authorList>
            <person name="Oyuntsetseg B."/>
            <person name="Kim S.B."/>
        </authorList>
    </citation>
    <scope>NUCLEOTIDE SEQUENCE [LARGE SCALE GENOMIC DNA]</scope>
    <source>
        <strain evidence="3 4">4-36</strain>
    </source>
</reference>
<comment type="similarity">
    <text evidence="1">Belongs to the UPF0312 family.</text>
</comment>
<dbReference type="EMBL" id="CP127295">
    <property type="protein sequence ID" value="WIY02221.1"/>
    <property type="molecule type" value="Genomic_DNA"/>
</dbReference>
<proteinExistence type="inferred from homology"/>
<protein>
    <submittedName>
        <fullName evidence="3">YceI family protein</fullName>
    </submittedName>
</protein>
<dbReference type="InterPro" id="IPR007372">
    <property type="entry name" value="Lipid/polyisoprenoid-bd_YceI"/>
</dbReference>
<evidence type="ECO:0000313" key="4">
    <source>
        <dbReference type="Proteomes" id="UP001239397"/>
    </source>
</evidence>
<evidence type="ECO:0000259" key="2">
    <source>
        <dbReference type="SMART" id="SM00867"/>
    </source>
</evidence>
<dbReference type="PANTHER" id="PTHR34406">
    <property type="entry name" value="PROTEIN YCEI"/>
    <property type="match status" value="1"/>
</dbReference>
<sequence>MSESVDTAGRSPLPGVTPGTWVIDPGHSSVGFSVRHLMSRVRGRFTEFSGEIVVGETADVSSVHVAIELSSVDTANEMRDNHLRTKDFFDIEQSPKMTFASTALRAAGDKWTLTGDLTIRDITKAVDIEVEFLGVDPTGMQGEPRVGFAGKTSLSRSDFGIDFGVAAEGAKVFAGDQVEIVLEVEATFSE</sequence>
<dbReference type="InterPro" id="IPR036761">
    <property type="entry name" value="TTHA0802/YceI-like_sf"/>
</dbReference>
<organism evidence="3 4">
    <name type="scientific">Amycolatopsis mongoliensis</name>
    <dbReference type="NCBI Taxonomy" id="715475"/>
    <lineage>
        <taxon>Bacteria</taxon>
        <taxon>Bacillati</taxon>
        <taxon>Actinomycetota</taxon>
        <taxon>Actinomycetes</taxon>
        <taxon>Pseudonocardiales</taxon>
        <taxon>Pseudonocardiaceae</taxon>
        <taxon>Amycolatopsis</taxon>
    </lineage>
</organism>
<feature type="domain" description="Lipid/polyisoprenoid-binding YceI-like" evidence="2">
    <location>
        <begin position="20"/>
        <end position="187"/>
    </location>
</feature>
<dbReference type="KEGG" id="amog:QRX60_50995"/>
<dbReference type="Proteomes" id="UP001239397">
    <property type="component" value="Chromosome"/>
</dbReference>
<name>A0A9Y2NDZ4_9PSEU</name>
<dbReference type="AlphaFoldDB" id="A0A9Y2NDZ4"/>
<dbReference type="Pfam" id="PF04264">
    <property type="entry name" value="YceI"/>
    <property type="match status" value="1"/>
</dbReference>
<evidence type="ECO:0000256" key="1">
    <source>
        <dbReference type="ARBA" id="ARBA00008812"/>
    </source>
</evidence>
<evidence type="ECO:0000313" key="3">
    <source>
        <dbReference type="EMBL" id="WIY02221.1"/>
    </source>
</evidence>
<gene>
    <name evidence="3" type="ORF">QRX60_50995</name>
</gene>
<dbReference type="SUPFAM" id="SSF101874">
    <property type="entry name" value="YceI-like"/>
    <property type="match status" value="1"/>
</dbReference>